<dbReference type="CTD" id="20316805"/>
<keyword evidence="3" id="KW-1185">Reference proteome</keyword>
<evidence type="ECO:0000313" key="2">
    <source>
        <dbReference type="EMBL" id="KER31052.1"/>
    </source>
</evidence>
<proteinExistence type="predicted"/>
<organism evidence="2 3">
    <name type="scientific">Opisthorchis viverrini</name>
    <name type="common">Southeast Asian liver fluke</name>
    <dbReference type="NCBI Taxonomy" id="6198"/>
    <lineage>
        <taxon>Eukaryota</taxon>
        <taxon>Metazoa</taxon>
        <taxon>Spiralia</taxon>
        <taxon>Lophotrochozoa</taxon>
        <taxon>Platyhelminthes</taxon>
        <taxon>Trematoda</taxon>
        <taxon>Digenea</taxon>
        <taxon>Opisthorchiida</taxon>
        <taxon>Opisthorchiata</taxon>
        <taxon>Opisthorchiidae</taxon>
        <taxon>Opisthorchis</taxon>
    </lineage>
</organism>
<protein>
    <submittedName>
        <fullName evidence="2">Uncharacterized protein</fullName>
    </submittedName>
</protein>
<feature type="compositionally biased region" description="Low complexity" evidence="1">
    <location>
        <begin position="26"/>
        <end position="39"/>
    </location>
</feature>
<feature type="region of interest" description="Disordered" evidence="1">
    <location>
        <begin position="1"/>
        <end position="57"/>
    </location>
</feature>
<feature type="compositionally biased region" description="Polar residues" evidence="1">
    <location>
        <begin position="40"/>
        <end position="57"/>
    </location>
</feature>
<gene>
    <name evidence="2" type="ORF">T265_02617</name>
</gene>
<sequence length="132" mass="15055">MEEERSPFSVSFHFEVPLPPDTQTPLTSISSHSLQSLQQGTKGITRSPSWKESSTDRTQTFRYRFHTPLPGQGLVTSPLPTLPTGHGKQYPLRWFGIRKTLHNQRSSWRWTHSSMKDSVAKPKTRLLIASLL</sequence>
<dbReference type="AlphaFoldDB" id="A0A074ZYI4"/>
<dbReference type="RefSeq" id="XP_009165179.1">
    <property type="nucleotide sequence ID" value="XM_009166915.1"/>
</dbReference>
<dbReference type="GeneID" id="20316805"/>
<name>A0A074ZYI4_OPIVI</name>
<accession>A0A074ZYI4</accession>
<dbReference type="Proteomes" id="UP000054324">
    <property type="component" value="Unassembled WGS sequence"/>
</dbReference>
<evidence type="ECO:0000256" key="1">
    <source>
        <dbReference type="SAM" id="MobiDB-lite"/>
    </source>
</evidence>
<dbReference type="KEGG" id="ovi:T265_02617"/>
<reference evidence="2 3" key="1">
    <citation type="submission" date="2013-11" db="EMBL/GenBank/DDBJ databases">
        <title>Opisthorchis viverrini - life in the bile duct.</title>
        <authorList>
            <person name="Young N.D."/>
            <person name="Nagarajan N."/>
            <person name="Lin S.J."/>
            <person name="Korhonen P.K."/>
            <person name="Jex A.R."/>
            <person name="Hall R.S."/>
            <person name="Safavi-Hemami H."/>
            <person name="Kaewkong W."/>
            <person name="Bertrand D."/>
            <person name="Gao S."/>
            <person name="Seet Q."/>
            <person name="Wongkham S."/>
            <person name="Teh B.T."/>
            <person name="Wongkham C."/>
            <person name="Intapan P.M."/>
            <person name="Maleewong W."/>
            <person name="Yang X."/>
            <person name="Hu M."/>
            <person name="Wang Z."/>
            <person name="Hofmann A."/>
            <person name="Sternberg P.W."/>
            <person name="Tan P."/>
            <person name="Wang J."/>
            <person name="Gasser R.B."/>
        </authorList>
    </citation>
    <scope>NUCLEOTIDE SEQUENCE [LARGE SCALE GENOMIC DNA]</scope>
</reference>
<dbReference type="EMBL" id="KL596651">
    <property type="protein sequence ID" value="KER31052.1"/>
    <property type="molecule type" value="Genomic_DNA"/>
</dbReference>
<evidence type="ECO:0000313" key="3">
    <source>
        <dbReference type="Proteomes" id="UP000054324"/>
    </source>
</evidence>